<evidence type="ECO:0000313" key="10">
    <source>
        <dbReference type="Proteomes" id="UP000181860"/>
    </source>
</evidence>
<dbReference type="InterPro" id="IPR019931">
    <property type="entry name" value="LPXTG_anchor"/>
</dbReference>
<dbReference type="Proteomes" id="UP001242513">
    <property type="component" value="Chromosome"/>
</dbReference>
<reference evidence="9" key="2">
    <citation type="journal article" date="2022" name="Food Funct.">
        <title>Lactobacillus kefiranofaciens ZW18 from Kefir enhances the anti-tumor effect of anti-programmed cell death 1 (PD-1) immunotherapy by modulating the gut microbiota.</title>
        <authorList>
            <person name="Zhao J."/>
            <person name="Wang Y."/>
            <person name="Wang J."/>
            <person name="Lv M."/>
            <person name="Zhou C."/>
            <person name="Jia L."/>
            <person name="Geng W."/>
        </authorList>
    </citation>
    <scope>NUCLEOTIDE SEQUENCE</scope>
    <source>
        <strain evidence="9">ZW18</strain>
    </source>
</reference>
<gene>
    <name evidence="9" type="ORF">QEJ78_04910</name>
    <name evidence="8" type="ORF">SAMN02983011_00962</name>
</gene>
<keyword evidence="10" id="KW-1185">Reference proteome</keyword>
<dbReference type="AlphaFoldDB" id="A0AAX3UGG5"/>
<accession>A0AAX3UGG5</accession>
<evidence type="ECO:0000256" key="2">
    <source>
        <dbReference type="ARBA" id="ARBA00022525"/>
    </source>
</evidence>
<keyword evidence="3" id="KW-0732">Signal</keyword>
<keyword evidence="2" id="KW-0964">Secreted</keyword>
<feature type="transmembrane region" description="Helical" evidence="6">
    <location>
        <begin position="61"/>
        <end position="80"/>
    </location>
</feature>
<feature type="domain" description="Gram-positive cocci surface proteins LPxTG" evidence="7">
    <location>
        <begin position="50"/>
        <end position="87"/>
    </location>
</feature>
<dbReference type="Pfam" id="PF00746">
    <property type="entry name" value="Gram_pos_anchor"/>
    <property type="match status" value="1"/>
</dbReference>
<evidence type="ECO:0000256" key="5">
    <source>
        <dbReference type="SAM" id="MobiDB-lite"/>
    </source>
</evidence>
<dbReference type="Proteomes" id="UP000181860">
    <property type="component" value="Unassembled WGS sequence"/>
</dbReference>
<evidence type="ECO:0000256" key="4">
    <source>
        <dbReference type="ARBA" id="ARBA00023088"/>
    </source>
</evidence>
<sequence>MNTVAPHGEKIDKVHTVAPHGQRFKVNRNVTVPRAQSVNTVKSNSQHSELPQTGNDQQTNAAASILGGAAAAIGMIGLAGEKKRKKN</sequence>
<dbReference type="EMBL" id="CP123735">
    <property type="protein sequence ID" value="WGO86777.1"/>
    <property type="molecule type" value="Genomic_DNA"/>
</dbReference>
<reference evidence="8 10" key="1">
    <citation type="submission" date="2016-10" db="EMBL/GenBank/DDBJ databases">
        <authorList>
            <person name="Varghese N."/>
            <person name="Submissions S."/>
        </authorList>
    </citation>
    <scope>NUCLEOTIDE SEQUENCE [LARGE SCALE GENOMIC DNA]</scope>
    <source>
        <strain evidence="8 10">ATCC 43761</strain>
    </source>
</reference>
<proteinExistence type="predicted"/>
<keyword evidence="6" id="KW-0812">Transmembrane</keyword>
<keyword evidence="1" id="KW-0134">Cell wall</keyword>
<keyword evidence="4" id="KW-0572">Peptidoglycan-anchor</keyword>
<evidence type="ECO:0000313" key="8">
    <source>
        <dbReference type="EMBL" id="SDA50344.1"/>
    </source>
</evidence>
<protein>
    <submittedName>
        <fullName evidence="8 9">Anchor</fullName>
    </submittedName>
</protein>
<evidence type="ECO:0000313" key="11">
    <source>
        <dbReference type="Proteomes" id="UP001242513"/>
    </source>
</evidence>
<dbReference type="PROSITE" id="PS50847">
    <property type="entry name" value="GRAM_POS_ANCHORING"/>
    <property type="match status" value="1"/>
</dbReference>
<evidence type="ECO:0000313" key="9">
    <source>
        <dbReference type="EMBL" id="WGO86777.1"/>
    </source>
</evidence>
<evidence type="ECO:0000256" key="3">
    <source>
        <dbReference type="ARBA" id="ARBA00022729"/>
    </source>
</evidence>
<organism evidence="9 11">
    <name type="scientific">Lactobacillus kefiranofaciens</name>
    <dbReference type="NCBI Taxonomy" id="267818"/>
    <lineage>
        <taxon>Bacteria</taxon>
        <taxon>Bacillati</taxon>
        <taxon>Bacillota</taxon>
        <taxon>Bacilli</taxon>
        <taxon>Lactobacillales</taxon>
        <taxon>Lactobacillaceae</taxon>
        <taxon>Lactobacillus</taxon>
    </lineage>
</organism>
<dbReference type="EMBL" id="FMXC01000008">
    <property type="protein sequence ID" value="SDA50344.1"/>
    <property type="molecule type" value="Genomic_DNA"/>
</dbReference>
<reference evidence="9" key="3">
    <citation type="submission" date="2023-04" db="EMBL/GenBank/DDBJ databases">
        <authorList>
            <person name="Wang Y."/>
        </authorList>
    </citation>
    <scope>NUCLEOTIDE SEQUENCE</scope>
    <source>
        <strain evidence="9">ZW18</strain>
    </source>
</reference>
<keyword evidence="6" id="KW-1133">Transmembrane helix</keyword>
<dbReference type="RefSeq" id="WP_013853673.1">
    <property type="nucleotide sequence ID" value="NZ_CP123735.1"/>
</dbReference>
<evidence type="ECO:0000259" key="7">
    <source>
        <dbReference type="PROSITE" id="PS50847"/>
    </source>
</evidence>
<name>A0AAX3UGG5_9LACO</name>
<feature type="region of interest" description="Disordered" evidence="5">
    <location>
        <begin position="36"/>
        <end position="57"/>
    </location>
</feature>
<keyword evidence="6" id="KW-0472">Membrane</keyword>
<evidence type="ECO:0000256" key="6">
    <source>
        <dbReference type="SAM" id="Phobius"/>
    </source>
</evidence>
<evidence type="ECO:0000256" key="1">
    <source>
        <dbReference type="ARBA" id="ARBA00022512"/>
    </source>
</evidence>